<sequence>MNYLQKKEKKEKEKKEKEKKKEKTAQRNRSLALNQASVPVHAIITTIMSSQQDDTDENPPTITYTRKRTTTKTRTAASSARRRNNLPLCHASSGGGGGDDDGKDQHSWFARKSAMWTDQQIVSHLVSGGAASSNSGDGVSFVGDVIMGAKDETGKKRKRRSGPRFAWEEDEKEDEGGGVIRDSTHRMTAAPTLMDIMDEKDKIDLMSPLEVGKAFDTGNARTNAGASKKRPQNEALAQLAIITGNEISIAAPTDGNTSIGWNLLRVWGYRSRLGVALVPLQGFDKSDKCIDELDESATHEAKWLASKRLRAIYLPSIQHKNPDDDASKNESKSVDVGVHTKNKSTVLVIPPPKTNRHGIGYDPFRNAPEFKAFHEYRLRMAKKHGKEGGGDSTGDRKRTRYFTDDLGKDVHPLWENATKETESVEFDVDTENNQQDNSGKDRPSHYAADRNYEHLIGSKASSGFALEDEDDENVYDGYAHSFPSRHTMNHDGEDSKYSLEVQSPVASDEEHNGADSNAFGDLFTQNKASVKKSKLSTTEPAGENLADAWSAWGLGLGGSSASGNHGPTQLPLTQDGKPPLAGFVLSRKLQISSDHVDERNVPKRWAGPSLPSGYVLKRHDFSKEEGLRPTSDDRLDRTDCGLGLDFQSQPRQRKQPARSMPPKVLPTSETYTSAPGRKLVAKDGTALNFHAVRESMKNRFVTGATSTSHDSAQEAAHVAVVDNEEKEEWIDVTITTWMPSRLLCKRWGVPIPTNYDESTDVSDMKRHGEEEFFRTTIYNPAVANQDGPTRSNEMSNNLTKQPTITKIVEFNSLIEVDDSAAPSRPSEAIFQSIFDVQSDMDISDDDEADEDETYTSTVINSRNESKTRGSEHDALKFTDDVMVSAPDAQFQTNESSPLERHRDYSSPSSYESSSTVSHLKRKHKHRHRNDRHRRHSWSSNESDDSTRRKRKHSHRSRSSYKEKKKKKDKRR</sequence>
<dbReference type="EMBL" id="JABMIG020000072">
    <property type="protein sequence ID" value="KAL3795334.1"/>
    <property type="molecule type" value="Genomic_DNA"/>
</dbReference>
<organism evidence="2 3">
    <name type="scientific">Cyclotella cryptica</name>
    <dbReference type="NCBI Taxonomy" id="29204"/>
    <lineage>
        <taxon>Eukaryota</taxon>
        <taxon>Sar</taxon>
        <taxon>Stramenopiles</taxon>
        <taxon>Ochrophyta</taxon>
        <taxon>Bacillariophyta</taxon>
        <taxon>Coscinodiscophyceae</taxon>
        <taxon>Thalassiosirophycidae</taxon>
        <taxon>Stephanodiscales</taxon>
        <taxon>Stephanodiscaceae</taxon>
        <taxon>Cyclotella</taxon>
    </lineage>
</organism>
<feature type="region of interest" description="Disordered" evidence="1">
    <location>
        <begin position="595"/>
        <end position="672"/>
    </location>
</feature>
<feature type="compositionally biased region" description="Polar residues" evidence="1">
    <location>
        <begin position="46"/>
        <end position="64"/>
    </location>
</feature>
<reference evidence="2 3" key="1">
    <citation type="journal article" date="2020" name="G3 (Bethesda)">
        <title>Improved Reference Genome for Cyclotella cryptica CCMP332, a Model for Cell Wall Morphogenesis, Salinity Adaptation, and Lipid Production in Diatoms (Bacillariophyta).</title>
        <authorList>
            <person name="Roberts W.R."/>
            <person name="Downey K.M."/>
            <person name="Ruck E.C."/>
            <person name="Traller J.C."/>
            <person name="Alverson A.J."/>
        </authorList>
    </citation>
    <scope>NUCLEOTIDE SEQUENCE [LARGE SCALE GENOMIC DNA]</scope>
    <source>
        <strain evidence="2 3">CCMP332</strain>
    </source>
</reference>
<gene>
    <name evidence="2" type="ORF">HJC23_009507</name>
</gene>
<feature type="compositionally biased region" description="Acidic residues" evidence="1">
    <location>
        <begin position="841"/>
        <end position="853"/>
    </location>
</feature>
<feature type="compositionally biased region" description="Basic residues" evidence="1">
    <location>
        <begin position="947"/>
        <end position="971"/>
    </location>
</feature>
<evidence type="ECO:0000256" key="1">
    <source>
        <dbReference type="SAM" id="MobiDB-lite"/>
    </source>
</evidence>
<feature type="region of interest" description="Disordered" evidence="1">
    <location>
        <begin position="152"/>
        <end position="183"/>
    </location>
</feature>
<dbReference type="PANTHER" id="PTHR13384">
    <property type="entry name" value="G PATCH DOMAIN-CONTAINING PROTEIN 1"/>
    <property type="match status" value="1"/>
</dbReference>
<name>A0ABD3Q5V6_9STRA</name>
<evidence type="ECO:0000313" key="2">
    <source>
        <dbReference type="EMBL" id="KAL3795334.1"/>
    </source>
</evidence>
<accession>A0ABD3Q5V6</accession>
<protein>
    <submittedName>
        <fullName evidence="2">Uncharacterized protein</fullName>
    </submittedName>
</protein>
<feature type="compositionally biased region" description="Basic and acidic residues" evidence="1">
    <location>
        <begin position="413"/>
        <end position="422"/>
    </location>
</feature>
<feature type="region of interest" description="Disordered" evidence="1">
    <location>
        <begin position="840"/>
        <end position="871"/>
    </location>
</feature>
<dbReference type="AlphaFoldDB" id="A0ABD3Q5V6"/>
<dbReference type="PANTHER" id="PTHR13384:SF19">
    <property type="entry name" value="G PATCH DOMAIN-CONTAINING PROTEIN 1"/>
    <property type="match status" value="1"/>
</dbReference>
<feature type="compositionally biased region" description="Basic and acidic residues" evidence="1">
    <location>
        <begin position="1"/>
        <end position="25"/>
    </location>
</feature>
<feature type="compositionally biased region" description="Basic and acidic residues" evidence="1">
    <location>
        <begin position="617"/>
        <end position="639"/>
    </location>
</feature>
<proteinExistence type="predicted"/>
<feature type="region of interest" description="Disordered" evidence="1">
    <location>
        <begin position="413"/>
        <end position="445"/>
    </location>
</feature>
<feature type="region of interest" description="Disordered" evidence="1">
    <location>
        <begin position="888"/>
        <end position="971"/>
    </location>
</feature>
<evidence type="ECO:0000313" key="3">
    <source>
        <dbReference type="Proteomes" id="UP001516023"/>
    </source>
</evidence>
<dbReference type="Proteomes" id="UP001516023">
    <property type="component" value="Unassembled WGS sequence"/>
</dbReference>
<comment type="caution">
    <text evidence="2">The sequence shown here is derived from an EMBL/GenBank/DDBJ whole genome shotgun (WGS) entry which is preliminary data.</text>
</comment>
<feature type="compositionally biased region" description="Low complexity" evidence="1">
    <location>
        <begin position="905"/>
        <end position="917"/>
    </location>
</feature>
<feature type="compositionally biased region" description="Polar residues" evidence="1">
    <location>
        <begin position="27"/>
        <end position="37"/>
    </location>
</feature>
<feature type="compositionally biased region" description="Basic residues" evidence="1">
    <location>
        <begin position="918"/>
        <end position="936"/>
    </location>
</feature>
<keyword evidence="3" id="KW-1185">Reference proteome</keyword>
<feature type="region of interest" description="Disordered" evidence="1">
    <location>
        <begin position="1"/>
        <end position="104"/>
    </location>
</feature>